<dbReference type="AlphaFoldDB" id="M7MNG1"/>
<dbReference type="PANTHER" id="PTHR36834:SF1">
    <property type="entry name" value="INTEGRAL MEMBRANE PROTEIN"/>
    <property type="match status" value="1"/>
</dbReference>
<evidence type="ECO:0000313" key="4">
    <source>
        <dbReference type="Proteomes" id="UP000012015"/>
    </source>
</evidence>
<keyword evidence="1" id="KW-0812">Transmembrane</keyword>
<dbReference type="InterPro" id="IPR006976">
    <property type="entry name" value="VanZ-like"/>
</dbReference>
<dbReference type="InterPro" id="IPR053150">
    <property type="entry name" value="Teicoplanin_resist-assoc"/>
</dbReference>
<name>M7MNG1_9MICC</name>
<evidence type="ECO:0000313" key="3">
    <source>
        <dbReference type="EMBL" id="EMQ97892.1"/>
    </source>
</evidence>
<feature type="transmembrane region" description="Helical" evidence="1">
    <location>
        <begin position="49"/>
        <end position="69"/>
    </location>
</feature>
<accession>M7MNG1</accession>
<sequence>MDTIAYIMLYFAVPTVTLLIIMGLAASCAVLALLLYFDSKGHHRAIRRILAVVIPVWALGLAVAVLPSAPQPDPSIPSGTFNWIPFMAHRERALGVEMLANLGLFAPLTLMLAFAWRRYSVLKSTALVLGISLCVETTQLLLRNNRASDITDIITNTTGGFLAAVAGWALLSVARSRRTPAIAVAPAALLQR</sequence>
<gene>
    <name evidence="3" type="ORF">ADIAG_02835</name>
</gene>
<evidence type="ECO:0000259" key="2">
    <source>
        <dbReference type="Pfam" id="PF04892"/>
    </source>
</evidence>
<dbReference type="PANTHER" id="PTHR36834">
    <property type="entry name" value="MEMBRANE PROTEIN-RELATED"/>
    <property type="match status" value="1"/>
</dbReference>
<dbReference type="STRING" id="1276920.ADIAG_02835"/>
<keyword evidence="1" id="KW-1133">Transmembrane helix</keyword>
<proteinExistence type="predicted"/>
<dbReference type="RefSeq" id="WP_007272002.1">
    <property type="nucleotide sequence ID" value="NZ_AOCK01000008.1"/>
</dbReference>
<reference evidence="3 4" key="1">
    <citation type="journal article" date="2013" name="Genome Announc.">
        <title>Draft Genome Sequence of Arthrobacter gangotriensis Strain Lz1yT, Isolated from a Penguin Rookery Soil Sample Collected in Antarctica, near the Indian Station Dakshin Gangotri.</title>
        <authorList>
            <person name="Shivaji S."/>
            <person name="Ara S."/>
            <person name="Bandi S."/>
            <person name="Singh A."/>
            <person name="Kumar Pinnaka A."/>
        </authorList>
    </citation>
    <scope>NUCLEOTIDE SEQUENCE [LARGE SCALE GENOMIC DNA]</scope>
    <source>
        <strain evidence="3 4">Lz1y</strain>
    </source>
</reference>
<dbReference type="Proteomes" id="UP000012015">
    <property type="component" value="Unassembled WGS sequence"/>
</dbReference>
<organism evidence="3 4">
    <name type="scientific">Paeniglutamicibacter gangotriensis Lz1y</name>
    <dbReference type="NCBI Taxonomy" id="1276920"/>
    <lineage>
        <taxon>Bacteria</taxon>
        <taxon>Bacillati</taxon>
        <taxon>Actinomycetota</taxon>
        <taxon>Actinomycetes</taxon>
        <taxon>Micrococcales</taxon>
        <taxon>Micrococcaceae</taxon>
        <taxon>Paeniglutamicibacter</taxon>
    </lineage>
</organism>
<feature type="transmembrane region" description="Helical" evidence="1">
    <location>
        <begin position="153"/>
        <end position="171"/>
    </location>
</feature>
<feature type="transmembrane region" description="Helical" evidence="1">
    <location>
        <begin position="6"/>
        <end position="37"/>
    </location>
</feature>
<feature type="transmembrane region" description="Helical" evidence="1">
    <location>
        <begin position="93"/>
        <end position="114"/>
    </location>
</feature>
<comment type="caution">
    <text evidence="3">The sequence shown here is derived from an EMBL/GenBank/DDBJ whole genome shotgun (WGS) entry which is preliminary data.</text>
</comment>
<evidence type="ECO:0000256" key="1">
    <source>
        <dbReference type="SAM" id="Phobius"/>
    </source>
</evidence>
<feature type="domain" description="VanZ-like" evidence="2">
    <location>
        <begin position="79"/>
        <end position="166"/>
    </location>
</feature>
<protein>
    <submittedName>
        <fullName evidence="3">VanZ protein</fullName>
    </submittedName>
</protein>
<dbReference type="Pfam" id="PF04892">
    <property type="entry name" value="VanZ"/>
    <property type="match status" value="1"/>
</dbReference>
<feature type="transmembrane region" description="Helical" evidence="1">
    <location>
        <begin position="121"/>
        <end position="141"/>
    </location>
</feature>
<dbReference type="PATRIC" id="fig|1276920.7.peg.2836"/>
<keyword evidence="4" id="KW-1185">Reference proteome</keyword>
<dbReference type="EMBL" id="AOCK01000008">
    <property type="protein sequence ID" value="EMQ97892.1"/>
    <property type="molecule type" value="Genomic_DNA"/>
</dbReference>
<keyword evidence="1" id="KW-0472">Membrane</keyword>